<keyword evidence="1" id="KW-1133">Transmembrane helix</keyword>
<keyword evidence="3" id="KW-1185">Reference proteome</keyword>
<evidence type="ECO:0000313" key="3">
    <source>
        <dbReference type="Proteomes" id="UP001160519"/>
    </source>
</evidence>
<evidence type="ECO:0000256" key="1">
    <source>
        <dbReference type="SAM" id="Phobius"/>
    </source>
</evidence>
<proteinExistence type="predicted"/>
<sequence>MRVQVQQQFVLSCQKTARQRLAVFSVGVCSAVLFPLLWVSLNQSHQQQAEREKTLNAIQLSLSQLVDVERLYSVFVEHNAELKQLSSDIEQRGLVPADWTMRQIKLSKLEATRAEAEVYLDSIAQSPTVYFIPERFEAKVADSKDDLFRWRQGSIDAVFVTILGRYYARKPQ</sequence>
<keyword evidence="1" id="KW-0472">Membrane</keyword>
<comment type="caution">
    <text evidence="2">The sequence shown here is derived from an EMBL/GenBank/DDBJ whole genome shotgun (WGS) entry which is preliminary data.</text>
</comment>
<dbReference type="AlphaFoldDB" id="A0AA43TNF5"/>
<evidence type="ECO:0000313" key="2">
    <source>
        <dbReference type="EMBL" id="MDI1229630.1"/>
    </source>
</evidence>
<dbReference type="Proteomes" id="UP001160519">
    <property type="component" value="Unassembled WGS sequence"/>
</dbReference>
<feature type="transmembrane region" description="Helical" evidence="1">
    <location>
        <begin position="21"/>
        <end position="41"/>
    </location>
</feature>
<organism evidence="2 3">
    <name type="scientific">Candidatus Methylobacter titanis</name>
    <dbReference type="NCBI Taxonomy" id="3053457"/>
    <lineage>
        <taxon>Bacteria</taxon>
        <taxon>Pseudomonadati</taxon>
        <taxon>Pseudomonadota</taxon>
        <taxon>Gammaproteobacteria</taxon>
        <taxon>Methylococcales</taxon>
        <taxon>Methylococcaceae</taxon>
        <taxon>Methylobacter</taxon>
    </lineage>
</organism>
<dbReference type="EMBL" id="JAQSDF010000001">
    <property type="protein sequence ID" value="MDI1229630.1"/>
    <property type="molecule type" value="Genomic_DNA"/>
</dbReference>
<keyword evidence="1" id="KW-0812">Transmembrane</keyword>
<reference evidence="2" key="1">
    <citation type="submission" date="2023-01" db="EMBL/GenBank/DDBJ databases">
        <title>Biogeochemical cycle of methane in antarctic sediments.</title>
        <authorList>
            <person name="Roldan D.M."/>
            <person name="Menes R.J."/>
        </authorList>
    </citation>
    <scope>NUCLEOTIDE SEQUENCE [LARGE SCALE GENOMIC DNA]</scope>
    <source>
        <strain evidence="2">K-2018 MAG008</strain>
    </source>
</reference>
<accession>A0AA43TNF5</accession>
<protein>
    <submittedName>
        <fullName evidence="2">Uncharacterized protein</fullName>
    </submittedName>
</protein>
<gene>
    <name evidence="2" type="ORF">PSU93_00575</name>
</gene>
<name>A0AA43TNF5_9GAMM</name>